<dbReference type="SUPFAM" id="SSF47336">
    <property type="entry name" value="ACP-like"/>
    <property type="match status" value="1"/>
</dbReference>
<protein>
    <submittedName>
        <fullName evidence="2">Acyl carrier protein</fullName>
    </submittedName>
</protein>
<evidence type="ECO:0000313" key="3">
    <source>
        <dbReference type="Proteomes" id="UP000778523"/>
    </source>
</evidence>
<dbReference type="Pfam" id="PF00550">
    <property type="entry name" value="PP-binding"/>
    <property type="match status" value="1"/>
</dbReference>
<reference evidence="2 3" key="1">
    <citation type="submission" date="2020-06" db="EMBL/GenBank/DDBJ databases">
        <title>Draft genome of Uliginosibacterium sp. IMCC34675.</title>
        <authorList>
            <person name="Song J."/>
        </authorList>
    </citation>
    <scope>NUCLEOTIDE SEQUENCE [LARGE SCALE GENOMIC DNA]</scope>
    <source>
        <strain evidence="2 3">IMCC34675</strain>
    </source>
</reference>
<accession>A0ABX2IQ04</accession>
<dbReference type="Proteomes" id="UP000778523">
    <property type="component" value="Unassembled WGS sequence"/>
</dbReference>
<dbReference type="EMBL" id="JABCSC020000003">
    <property type="protein sequence ID" value="NSL56220.1"/>
    <property type="molecule type" value="Genomic_DNA"/>
</dbReference>
<evidence type="ECO:0000259" key="1">
    <source>
        <dbReference type="PROSITE" id="PS50075"/>
    </source>
</evidence>
<proteinExistence type="predicted"/>
<sequence length="95" mass="10284">MSQQEPAASDAALEREVAGMIVEALNLEISADEIKAEEALYGDDGLGLDSIDILEVALVVSKRYGFQLKADSEDNFRIFSSLRSLAGHIAAKRTK</sequence>
<keyword evidence="3" id="KW-1185">Reference proteome</keyword>
<comment type="caution">
    <text evidence="2">The sequence shown here is derived from an EMBL/GenBank/DDBJ whole genome shotgun (WGS) entry which is preliminary data.</text>
</comment>
<gene>
    <name evidence="2" type="ORF">HJ583_014365</name>
</gene>
<dbReference type="Gene3D" id="1.10.1200.10">
    <property type="entry name" value="ACP-like"/>
    <property type="match status" value="1"/>
</dbReference>
<dbReference type="RefSeq" id="WP_101943260.1">
    <property type="nucleotide sequence ID" value="NZ_JABCSC020000003.1"/>
</dbReference>
<evidence type="ECO:0000313" key="2">
    <source>
        <dbReference type="EMBL" id="NSL56220.1"/>
    </source>
</evidence>
<dbReference type="NCBIfam" id="NF006617">
    <property type="entry name" value="PRK09184.1"/>
    <property type="match status" value="1"/>
</dbReference>
<dbReference type="InterPro" id="IPR009081">
    <property type="entry name" value="PP-bd_ACP"/>
</dbReference>
<name>A0ABX2IQ04_9RHOO</name>
<dbReference type="PROSITE" id="PS50075">
    <property type="entry name" value="CARRIER"/>
    <property type="match status" value="1"/>
</dbReference>
<feature type="domain" description="Carrier" evidence="1">
    <location>
        <begin position="11"/>
        <end position="93"/>
    </location>
</feature>
<dbReference type="InterPro" id="IPR036736">
    <property type="entry name" value="ACP-like_sf"/>
</dbReference>
<organism evidence="2 3">
    <name type="scientific">Uliginosibacterium aquaticum</name>
    <dbReference type="NCBI Taxonomy" id="2731212"/>
    <lineage>
        <taxon>Bacteria</taxon>
        <taxon>Pseudomonadati</taxon>
        <taxon>Pseudomonadota</taxon>
        <taxon>Betaproteobacteria</taxon>
        <taxon>Rhodocyclales</taxon>
        <taxon>Zoogloeaceae</taxon>
        <taxon>Uliginosibacterium</taxon>
    </lineage>
</organism>